<evidence type="ECO:0008006" key="3">
    <source>
        <dbReference type="Google" id="ProtNLM"/>
    </source>
</evidence>
<reference evidence="2" key="1">
    <citation type="journal article" date="2019" name="Int. J. Syst. Evol. Microbiol.">
        <title>The Global Catalogue of Microorganisms (GCM) 10K type strain sequencing project: providing services to taxonomists for standard genome sequencing and annotation.</title>
        <authorList>
            <consortium name="The Broad Institute Genomics Platform"/>
            <consortium name="The Broad Institute Genome Sequencing Center for Infectious Disease"/>
            <person name="Wu L."/>
            <person name="Ma J."/>
        </authorList>
    </citation>
    <scope>NUCLEOTIDE SEQUENCE [LARGE SCALE GENOMIC DNA]</scope>
    <source>
        <strain evidence="2">JCM 10696</strain>
    </source>
</reference>
<keyword evidence="2" id="KW-1185">Reference proteome</keyword>
<protein>
    <recommendedName>
        <fullName evidence="3">Ferredoxin</fullName>
    </recommendedName>
</protein>
<dbReference type="Proteomes" id="UP001500665">
    <property type="component" value="Unassembled WGS sequence"/>
</dbReference>
<sequence>MQEVGCRTCGTRVLVKKNSLAHTSVQWTTDAAVTCEEISSRVAGGEYAACVTHCGALRALIERAVREGLVKVSSDD</sequence>
<gene>
    <name evidence="1" type="ORF">GCM10009550_28470</name>
</gene>
<evidence type="ECO:0000313" key="1">
    <source>
        <dbReference type="EMBL" id="GAA0950178.1"/>
    </source>
</evidence>
<accession>A0ABP4BIR0</accession>
<proteinExistence type="predicted"/>
<organism evidence="1 2">
    <name type="scientific">Actinocorallia libanotica</name>
    <dbReference type="NCBI Taxonomy" id="46162"/>
    <lineage>
        <taxon>Bacteria</taxon>
        <taxon>Bacillati</taxon>
        <taxon>Actinomycetota</taxon>
        <taxon>Actinomycetes</taxon>
        <taxon>Streptosporangiales</taxon>
        <taxon>Thermomonosporaceae</taxon>
        <taxon>Actinocorallia</taxon>
    </lineage>
</organism>
<evidence type="ECO:0000313" key="2">
    <source>
        <dbReference type="Proteomes" id="UP001500665"/>
    </source>
</evidence>
<comment type="caution">
    <text evidence="1">The sequence shown here is derived from an EMBL/GenBank/DDBJ whole genome shotgun (WGS) entry which is preliminary data.</text>
</comment>
<dbReference type="EMBL" id="BAAAHH010000009">
    <property type="protein sequence ID" value="GAA0950178.1"/>
    <property type="molecule type" value="Genomic_DNA"/>
</dbReference>
<name>A0ABP4BIR0_9ACTN</name>